<feature type="compositionally biased region" description="Basic and acidic residues" evidence="1">
    <location>
        <begin position="855"/>
        <end position="868"/>
    </location>
</feature>
<feature type="compositionally biased region" description="Basic and acidic residues" evidence="1">
    <location>
        <begin position="166"/>
        <end position="176"/>
    </location>
</feature>
<dbReference type="Proteomes" id="UP000770015">
    <property type="component" value="Unassembled WGS sequence"/>
</dbReference>
<evidence type="ECO:0000313" key="2">
    <source>
        <dbReference type="EMBL" id="KAH6689185.1"/>
    </source>
</evidence>
<reference evidence="2" key="1">
    <citation type="journal article" date="2021" name="Nat. Commun.">
        <title>Genetic determinants of endophytism in the Arabidopsis root mycobiome.</title>
        <authorList>
            <person name="Mesny F."/>
            <person name="Miyauchi S."/>
            <person name="Thiergart T."/>
            <person name="Pickel B."/>
            <person name="Atanasova L."/>
            <person name="Karlsson M."/>
            <person name="Huettel B."/>
            <person name="Barry K.W."/>
            <person name="Haridas S."/>
            <person name="Chen C."/>
            <person name="Bauer D."/>
            <person name="Andreopoulos W."/>
            <person name="Pangilinan J."/>
            <person name="LaButti K."/>
            <person name="Riley R."/>
            <person name="Lipzen A."/>
            <person name="Clum A."/>
            <person name="Drula E."/>
            <person name="Henrissat B."/>
            <person name="Kohler A."/>
            <person name="Grigoriev I.V."/>
            <person name="Martin F.M."/>
            <person name="Hacquard S."/>
        </authorList>
    </citation>
    <scope>NUCLEOTIDE SEQUENCE</scope>
    <source>
        <strain evidence="2">MPI-SDFR-AT-0117</strain>
    </source>
</reference>
<dbReference type="OrthoDB" id="4842913at2759"/>
<keyword evidence="3" id="KW-1185">Reference proteome</keyword>
<feature type="compositionally biased region" description="Polar residues" evidence="1">
    <location>
        <begin position="658"/>
        <end position="670"/>
    </location>
</feature>
<organism evidence="2 3">
    <name type="scientific">Plectosphaerella plurivora</name>
    <dbReference type="NCBI Taxonomy" id="936078"/>
    <lineage>
        <taxon>Eukaryota</taxon>
        <taxon>Fungi</taxon>
        <taxon>Dikarya</taxon>
        <taxon>Ascomycota</taxon>
        <taxon>Pezizomycotina</taxon>
        <taxon>Sordariomycetes</taxon>
        <taxon>Hypocreomycetidae</taxon>
        <taxon>Glomerellales</taxon>
        <taxon>Plectosphaerellaceae</taxon>
        <taxon>Plectosphaerella</taxon>
    </lineage>
</organism>
<proteinExistence type="predicted"/>
<feature type="compositionally biased region" description="Basic and acidic residues" evidence="1">
    <location>
        <begin position="105"/>
        <end position="119"/>
    </location>
</feature>
<feature type="compositionally biased region" description="Polar residues" evidence="1">
    <location>
        <begin position="1"/>
        <end position="12"/>
    </location>
</feature>
<feature type="region of interest" description="Disordered" evidence="1">
    <location>
        <begin position="138"/>
        <end position="209"/>
    </location>
</feature>
<accession>A0A9P8VFY3</accession>
<feature type="region of interest" description="Disordered" evidence="1">
    <location>
        <begin position="241"/>
        <end position="300"/>
    </location>
</feature>
<feature type="region of interest" description="Disordered" evidence="1">
    <location>
        <begin position="569"/>
        <end position="588"/>
    </location>
</feature>
<feature type="region of interest" description="Disordered" evidence="1">
    <location>
        <begin position="641"/>
        <end position="670"/>
    </location>
</feature>
<feature type="compositionally biased region" description="Basic residues" evidence="1">
    <location>
        <begin position="270"/>
        <end position="280"/>
    </location>
</feature>
<comment type="caution">
    <text evidence="2">The sequence shown here is derived from an EMBL/GenBank/DDBJ whole genome shotgun (WGS) entry which is preliminary data.</text>
</comment>
<gene>
    <name evidence="2" type="ORF">F5X68DRAFT_78070</name>
</gene>
<dbReference type="EMBL" id="JAGSXJ010000008">
    <property type="protein sequence ID" value="KAH6689185.1"/>
    <property type="molecule type" value="Genomic_DNA"/>
</dbReference>
<protein>
    <submittedName>
        <fullName evidence="2">Uncharacterized protein</fullName>
    </submittedName>
</protein>
<evidence type="ECO:0000313" key="3">
    <source>
        <dbReference type="Proteomes" id="UP000770015"/>
    </source>
</evidence>
<feature type="compositionally biased region" description="Polar residues" evidence="1">
    <location>
        <begin position="569"/>
        <end position="579"/>
    </location>
</feature>
<feature type="compositionally biased region" description="Low complexity" evidence="1">
    <location>
        <begin position="281"/>
        <end position="295"/>
    </location>
</feature>
<feature type="region of interest" description="Disordered" evidence="1">
    <location>
        <begin position="855"/>
        <end position="884"/>
    </location>
</feature>
<evidence type="ECO:0000256" key="1">
    <source>
        <dbReference type="SAM" id="MobiDB-lite"/>
    </source>
</evidence>
<feature type="region of interest" description="Disordered" evidence="1">
    <location>
        <begin position="80"/>
        <end position="121"/>
    </location>
</feature>
<feature type="region of interest" description="Disordered" evidence="1">
    <location>
        <begin position="393"/>
        <end position="536"/>
    </location>
</feature>
<name>A0A9P8VFY3_9PEZI</name>
<feature type="compositionally biased region" description="Low complexity" evidence="1">
    <location>
        <begin position="461"/>
        <end position="488"/>
    </location>
</feature>
<feature type="compositionally biased region" description="Polar residues" evidence="1">
    <location>
        <begin position="395"/>
        <end position="412"/>
    </location>
</feature>
<sequence length="910" mass="99633">MESPILNTSAGRSSLDAHRPRSRSQSQSGDGPRGPVHQPLRSDSKGVAFLRSPGPLESMLKTTTETGDIGVFSITYNPIPVPGHSRHASRSRPSLDDSISTRLGLQEHQDTAHRDDRRRLPSYRNTASEIISLYGSNTRSPRCYGARSPALNDQEQRSHSMVTTGHNRDRSHHEGGGDYLQRPRSPFPYPTRLRRPGVRPSSPALTENGSVDYSRMVGIDRVSYRTVHAAYRAVYPQGHRQAPPVSMRLDNGRTPYCLPSSSTTPALPRNQRRQGTRRRSSTSQSSGQQSDSSRTFSCDQSIRSSSLTSIVELYRRQASAQSNFRRLRPEGSFYYDYTEGFDDCPAPTSQSGTPSAPFAPIPRRASSLTKPLVLRNESEARLDAVIDVSVRDFSESSTRTSSNQDSVDQANGGTPDECRTQEDDVTRPSSRASLQDCECGSGPDKPYTSSEGTKSEATKASIISSSDSQSSLAYKASASSSPTASDTPCVDAAVPSPEHDQQHTIDCGPGKPGEIQGNLPESAEVKTQPQEQEADGCDAEIAGREENGLRPFRRHRRNLAALRISTTKMQVRGQQNFEPPSTPKHSEALDPAVESCKNTALTQQTPIIHPTPSSCGTASPEQFLHSFAPFYLPEIPTPRTVSTLLSTPGGAPKDGEPTSLSPSSAAVNIGSTPSTSACRGSIQLCEPCAAKILDAPSKKPSKIQLGKPVATKLFPRRSSTSDCDGGTVRRHAPVFRDTAFECSDVSPPDLFDCGMPVEQVYKRRGRRFVLTRERTRDIPLAHPLTPRAHPSISTEGGRSRVYSLDSSFESYHPGLRKKISNLRLRIKQSRPHLRQRHAKEEAHAHVKTVKMADEKGSFHRPRAMDGPKRSTGARSTSAPAVPGRLKKWVTDARMAMKAYVRKTRHQEHEA</sequence>
<feature type="region of interest" description="Disordered" evidence="1">
    <location>
        <begin position="344"/>
        <end position="363"/>
    </location>
</feature>
<feature type="region of interest" description="Disordered" evidence="1">
    <location>
        <begin position="1"/>
        <end position="53"/>
    </location>
</feature>
<dbReference type="AlphaFoldDB" id="A0A9P8VFY3"/>
<feature type="compositionally biased region" description="Basic and acidic residues" evidence="1">
    <location>
        <begin position="416"/>
        <end position="426"/>
    </location>
</feature>